<accession>A0A1H3AZE4</accession>
<gene>
    <name evidence="7" type="ORF">SAMN04487960_108131</name>
</gene>
<dbReference type="InterPro" id="IPR007016">
    <property type="entry name" value="O-antigen_ligase-rel_domated"/>
</dbReference>
<feature type="transmembrane region" description="Helical" evidence="5">
    <location>
        <begin position="118"/>
        <end position="135"/>
    </location>
</feature>
<protein>
    <submittedName>
        <fullName evidence="7">O-antigen ligase</fullName>
    </submittedName>
</protein>
<keyword evidence="7" id="KW-0436">Ligase</keyword>
<feature type="transmembrane region" description="Helical" evidence="5">
    <location>
        <begin position="69"/>
        <end position="87"/>
    </location>
</feature>
<keyword evidence="4 5" id="KW-0472">Membrane</keyword>
<dbReference type="PANTHER" id="PTHR37422:SF17">
    <property type="entry name" value="O-ANTIGEN LIGASE"/>
    <property type="match status" value="1"/>
</dbReference>
<evidence type="ECO:0000259" key="6">
    <source>
        <dbReference type="Pfam" id="PF04932"/>
    </source>
</evidence>
<dbReference type="InterPro" id="IPR051533">
    <property type="entry name" value="WaaL-like"/>
</dbReference>
<evidence type="ECO:0000256" key="2">
    <source>
        <dbReference type="ARBA" id="ARBA00022692"/>
    </source>
</evidence>
<evidence type="ECO:0000256" key="1">
    <source>
        <dbReference type="ARBA" id="ARBA00004141"/>
    </source>
</evidence>
<feature type="transmembrane region" description="Helical" evidence="5">
    <location>
        <begin position="200"/>
        <end position="218"/>
    </location>
</feature>
<dbReference type="RefSeq" id="WP_091815345.1">
    <property type="nucleotide sequence ID" value="NZ_FNNE01000008.1"/>
</dbReference>
<evidence type="ECO:0000256" key="3">
    <source>
        <dbReference type="ARBA" id="ARBA00022989"/>
    </source>
</evidence>
<keyword evidence="8" id="KW-1185">Reference proteome</keyword>
<feature type="transmembrane region" description="Helical" evidence="5">
    <location>
        <begin position="332"/>
        <end position="351"/>
    </location>
</feature>
<dbReference type="STRING" id="488533.SAMN04487960_108131"/>
<name>A0A1H3AZE4_9GAMM</name>
<comment type="subcellular location">
    <subcellularLocation>
        <location evidence="1">Membrane</location>
        <topology evidence="1">Multi-pass membrane protein</topology>
    </subcellularLocation>
</comment>
<proteinExistence type="predicted"/>
<keyword evidence="2 5" id="KW-0812">Transmembrane</keyword>
<evidence type="ECO:0000313" key="7">
    <source>
        <dbReference type="EMBL" id="SDX34179.1"/>
    </source>
</evidence>
<feature type="transmembrane region" description="Helical" evidence="5">
    <location>
        <begin position="38"/>
        <end position="57"/>
    </location>
</feature>
<dbReference type="EMBL" id="FNNE01000008">
    <property type="protein sequence ID" value="SDX34179.1"/>
    <property type="molecule type" value="Genomic_DNA"/>
</dbReference>
<organism evidence="7 8">
    <name type="scientific">Marinobacter mobilis</name>
    <dbReference type="NCBI Taxonomy" id="488533"/>
    <lineage>
        <taxon>Bacteria</taxon>
        <taxon>Pseudomonadati</taxon>
        <taxon>Pseudomonadota</taxon>
        <taxon>Gammaproteobacteria</taxon>
        <taxon>Pseudomonadales</taxon>
        <taxon>Marinobacteraceae</taxon>
        <taxon>Marinobacter</taxon>
    </lineage>
</organism>
<dbReference type="AlphaFoldDB" id="A0A1H3AZE4"/>
<feature type="transmembrane region" description="Helical" evidence="5">
    <location>
        <begin position="381"/>
        <end position="400"/>
    </location>
</feature>
<dbReference type="PANTHER" id="PTHR37422">
    <property type="entry name" value="TEICHURONIC ACID BIOSYNTHESIS PROTEIN TUAE"/>
    <property type="match status" value="1"/>
</dbReference>
<dbReference type="OrthoDB" id="6358855at2"/>
<feature type="transmembrane region" description="Helical" evidence="5">
    <location>
        <begin position="12"/>
        <end position="32"/>
    </location>
</feature>
<dbReference type="Pfam" id="PF04932">
    <property type="entry name" value="Wzy_C"/>
    <property type="match status" value="1"/>
</dbReference>
<feature type="transmembrane region" description="Helical" evidence="5">
    <location>
        <begin position="147"/>
        <end position="168"/>
    </location>
</feature>
<dbReference type="GO" id="GO:0016874">
    <property type="term" value="F:ligase activity"/>
    <property type="evidence" value="ECO:0007669"/>
    <property type="project" value="UniProtKB-KW"/>
</dbReference>
<dbReference type="GO" id="GO:0016020">
    <property type="term" value="C:membrane"/>
    <property type="evidence" value="ECO:0007669"/>
    <property type="project" value="UniProtKB-SubCell"/>
</dbReference>
<evidence type="ECO:0000256" key="4">
    <source>
        <dbReference type="ARBA" id="ARBA00023136"/>
    </source>
</evidence>
<dbReference type="Proteomes" id="UP000199675">
    <property type="component" value="Unassembled WGS sequence"/>
</dbReference>
<reference evidence="7 8" key="1">
    <citation type="submission" date="2016-10" db="EMBL/GenBank/DDBJ databases">
        <authorList>
            <person name="de Groot N.N."/>
        </authorList>
    </citation>
    <scope>NUCLEOTIDE SEQUENCE [LARGE SCALE GENOMIC DNA]</scope>
    <source>
        <strain evidence="7 8">CGMCC 1.7059</strain>
    </source>
</reference>
<evidence type="ECO:0000313" key="8">
    <source>
        <dbReference type="Proteomes" id="UP000199675"/>
    </source>
</evidence>
<feature type="transmembrane region" description="Helical" evidence="5">
    <location>
        <begin position="227"/>
        <end position="246"/>
    </location>
</feature>
<sequence length="415" mass="45562">METSQGKRILYEARCLLALLPMIYVLTLMWWIPEGAKYVPGLTLFSLLFYPLLGGRFEREKELLDKQRPLLFGLWGVVLTGGLVYALKGSSWSELRAFLAAALYLTVFRGVRVPRMSLLAVLVISAIGFAVHGYYQYSHGVFRVHGFINPIPYATAVGALSLVCLALAVFGRVPAWQRVVFTLAGLATAVTVMMTRTRGVIIPFIIIVCGVFAVHYLLTHRGKVSRSLVVSLLLVSGLAVFAGSMMEGRIQQTMNEYESIVDGNYGGSIGVRLQLWLSAQHLVADAPVIGHGSDYREALEQLYEEGKIEVGLYRFGANHFHNQYVDALVKKGVLGLVALLLLLLATVRLAWASPSGDWRRYGGLVITLMFATAALTDVPLVHAETIFLFLTLTIAIGAVADRKERGDRSGVITLS</sequence>
<keyword evidence="3 5" id="KW-1133">Transmembrane helix</keyword>
<feature type="domain" description="O-antigen ligase-related" evidence="6">
    <location>
        <begin position="185"/>
        <end position="340"/>
    </location>
</feature>
<evidence type="ECO:0000256" key="5">
    <source>
        <dbReference type="SAM" id="Phobius"/>
    </source>
</evidence>
<feature type="transmembrane region" description="Helical" evidence="5">
    <location>
        <begin position="93"/>
        <end position="111"/>
    </location>
</feature>